<protein>
    <submittedName>
        <fullName evidence="6">Peptide/nickel transport system substrate-binding protein</fullName>
    </submittedName>
</protein>
<evidence type="ECO:0000256" key="1">
    <source>
        <dbReference type="ARBA" id="ARBA00005695"/>
    </source>
</evidence>
<dbReference type="EMBL" id="LT629772">
    <property type="protein sequence ID" value="SDS11451.1"/>
    <property type="molecule type" value="Genomic_DNA"/>
</dbReference>
<evidence type="ECO:0000256" key="4">
    <source>
        <dbReference type="SAM" id="SignalP"/>
    </source>
</evidence>
<gene>
    <name evidence="6" type="ORF">SAMN04489812_0925</name>
</gene>
<dbReference type="OrthoDB" id="9796817at2"/>
<dbReference type="AlphaFoldDB" id="A0A1H1PJI5"/>
<accession>A0A1H1PJI5</accession>
<dbReference type="Gene3D" id="3.40.190.10">
    <property type="entry name" value="Periplasmic binding protein-like II"/>
    <property type="match status" value="1"/>
</dbReference>
<dbReference type="GO" id="GO:0015833">
    <property type="term" value="P:peptide transport"/>
    <property type="evidence" value="ECO:0007669"/>
    <property type="project" value="TreeGrafter"/>
</dbReference>
<reference evidence="6 7" key="1">
    <citation type="submission" date="2016-10" db="EMBL/GenBank/DDBJ databases">
        <authorList>
            <person name="de Groot N.N."/>
        </authorList>
    </citation>
    <scope>NUCLEOTIDE SEQUENCE [LARGE SCALE GENOMIC DNA]</scope>
    <source>
        <strain evidence="6 7">DSM 21800</strain>
    </source>
</reference>
<dbReference type="SUPFAM" id="SSF53850">
    <property type="entry name" value="Periplasmic binding protein-like II"/>
    <property type="match status" value="1"/>
</dbReference>
<evidence type="ECO:0000313" key="6">
    <source>
        <dbReference type="EMBL" id="SDS11451.1"/>
    </source>
</evidence>
<dbReference type="PIRSF" id="PIRSF002741">
    <property type="entry name" value="MppA"/>
    <property type="match status" value="1"/>
</dbReference>
<dbReference type="InterPro" id="IPR000914">
    <property type="entry name" value="SBP_5_dom"/>
</dbReference>
<dbReference type="Pfam" id="PF00496">
    <property type="entry name" value="SBP_bac_5"/>
    <property type="match status" value="1"/>
</dbReference>
<evidence type="ECO:0000259" key="5">
    <source>
        <dbReference type="Pfam" id="PF00496"/>
    </source>
</evidence>
<feature type="chain" id="PRO_5009256607" evidence="4">
    <location>
        <begin position="28"/>
        <end position="532"/>
    </location>
</feature>
<dbReference type="GO" id="GO:0042597">
    <property type="term" value="C:periplasmic space"/>
    <property type="evidence" value="ECO:0007669"/>
    <property type="project" value="UniProtKB-ARBA"/>
</dbReference>
<dbReference type="GO" id="GO:0043190">
    <property type="term" value="C:ATP-binding cassette (ABC) transporter complex"/>
    <property type="evidence" value="ECO:0007669"/>
    <property type="project" value="InterPro"/>
</dbReference>
<keyword evidence="2" id="KW-0813">Transport</keyword>
<feature type="signal peptide" evidence="4">
    <location>
        <begin position="1"/>
        <end position="27"/>
    </location>
</feature>
<name>A0A1H1PJI5_9ACTN</name>
<evidence type="ECO:0000256" key="3">
    <source>
        <dbReference type="ARBA" id="ARBA00022729"/>
    </source>
</evidence>
<evidence type="ECO:0000256" key="2">
    <source>
        <dbReference type="ARBA" id="ARBA00022448"/>
    </source>
</evidence>
<comment type="similarity">
    <text evidence="1">Belongs to the bacterial solute-binding protein 5 family.</text>
</comment>
<keyword evidence="7" id="KW-1185">Reference proteome</keyword>
<dbReference type="PROSITE" id="PS51257">
    <property type="entry name" value="PROKAR_LIPOPROTEIN"/>
    <property type="match status" value="1"/>
</dbReference>
<dbReference type="STRING" id="630515.SAMN04489812_0925"/>
<dbReference type="PANTHER" id="PTHR30290">
    <property type="entry name" value="PERIPLASMIC BINDING COMPONENT OF ABC TRANSPORTER"/>
    <property type="match status" value="1"/>
</dbReference>
<proteinExistence type="inferred from homology"/>
<dbReference type="Proteomes" id="UP000199103">
    <property type="component" value="Chromosome I"/>
</dbReference>
<dbReference type="InterPro" id="IPR030678">
    <property type="entry name" value="Peptide/Ni-bd"/>
</dbReference>
<dbReference type="PANTHER" id="PTHR30290:SF9">
    <property type="entry name" value="OLIGOPEPTIDE-BINDING PROTEIN APPA"/>
    <property type="match status" value="1"/>
</dbReference>
<dbReference type="GO" id="GO:1904680">
    <property type="term" value="F:peptide transmembrane transporter activity"/>
    <property type="evidence" value="ECO:0007669"/>
    <property type="project" value="TreeGrafter"/>
</dbReference>
<dbReference type="CDD" id="cd08492">
    <property type="entry name" value="PBP2_NikA_DppA_OppA_like_15"/>
    <property type="match status" value="1"/>
</dbReference>
<evidence type="ECO:0000313" key="7">
    <source>
        <dbReference type="Proteomes" id="UP000199103"/>
    </source>
</evidence>
<dbReference type="RefSeq" id="WP_091520590.1">
    <property type="nucleotide sequence ID" value="NZ_LT629772.1"/>
</dbReference>
<organism evidence="6 7">
    <name type="scientific">Microlunatus soli</name>
    <dbReference type="NCBI Taxonomy" id="630515"/>
    <lineage>
        <taxon>Bacteria</taxon>
        <taxon>Bacillati</taxon>
        <taxon>Actinomycetota</taxon>
        <taxon>Actinomycetes</taxon>
        <taxon>Propionibacteriales</taxon>
        <taxon>Propionibacteriaceae</taxon>
        <taxon>Microlunatus</taxon>
    </lineage>
</organism>
<keyword evidence="3 4" id="KW-0732">Signal</keyword>
<sequence length="532" mass="57143">MITKRIGGVIGTAVAALLVVGCGGNGAAPGDEPTTKSDFSFALASDPSCINPRVAGNNDGAYPARQLVDSLTDQDPETGRIVGWLATKYAVNSAATRFTFTLRDGVTFSDGTAFDATSVKQNFDEIVRNGAEQPQSLQFLAGYQRTVVVSDRVARVEFSEPNAQFLQATASHFLGMLAPSSLKTPPADRCAGHLVGTGPYTLDHYTKNTEVVENRRNDYRWGSSLWDNKGAALSAKLIFKVIPESGVRTGALKSGQVDAIGGVPPQDEAGLKSSGFTLQSRPNPGQVFSLVANEKSAIGRDTAVRQALSKAIDRQAVVKAVLSPSYHPATSTLARTTPGWTDLSSELTVDQAAGRKLLDRAGWKVGPDGIRTKAGKRLQLKSYWSTNFNPNQAALELIQQQAKAVGIELDLNSTPIGELQAKLKTGDFDLSWGNSTRPDPDILRNVYWQNGNAAYGITDPKLIKSLTAQQETIDQRRRSGYAAQAQKIIVQQAYGIPVFELTTVLGLGQHATGIRFDSYSRLQFHDAKATEG</sequence>
<feature type="domain" description="Solute-binding protein family 5" evidence="5">
    <location>
        <begin position="81"/>
        <end position="451"/>
    </location>
</feature>
<dbReference type="Gene3D" id="3.10.105.10">
    <property type="entry name" value="Dipeptide-binding Protein, Domain 3"/>
    <property type="match status" value="1"/>
</dbReference>
<dbReference type="InterPro" id="IPR039424">
    <property type="entry name" value="SBP_5"/>
</dbReference>